<comment type="caution">
    <text evidence="2">The sequence shown here is derived from an EMBL/GenBank/DDBJ whole genome shotgun (WGS) entry which is preliminary data.</text>
</comment>
<accession>A0A9X0A2W4</accession>
<sequence length="121" mass="14060">MWKIRESIDIIRRKSKEDKNVFALLTSIRRDSACSESKNKMADGGDEEDEVFEITDFTTSSEWERFAARLEQLLIEWKLDGTNRKSTSSKGKGIFGNFEKSKLNPIPNKKDDTHQREGTWE</sequence>
<evidence type="ECO:0000313" key="3">
    <source>
        <dbReference type="Proteomes" id="UP001163046"/>
    </source>
</evidence>
<organism evidence="2 3">
    <name type="scientific">Desmophyllum pertusum</name>
    <dbReference type="NCBI Taxonomy" id="174260"/>
    <lineage>
        <taxon>Eukaryota</taxon>
        <taxon>Metazoa</taxon>
        <taxon>Cnidaria</taxon>
        <taxon>Anthozoa</taxon>
        <taxon>Hexacorallia</taxon>
        <taxon>Scleractinia</taxon>
        <taxon>Caryophylliina</taxon>
        <taxon>Caryophylliidae</taxon>
        <taxon>Desmophyllum</taxon>
    </lineage>
</organism>
<evidence type="ECO:0000256" key="1">
    <source>
        <dbReference type="SAM" id="MobiDB-lite"/>
    </source>
</evidence>
<dbReference type="AlphaFoldDB" id="A0A9X0A2W4"/>
<name>A0A9X0A2W4_9CNID</name>
<feature type="compositionally biased region" description="Basic and acidic residues" evidence="1">
    <location>
        <begin position="108"/>
        <end position="121"/>
    </location>
</feature>
<dbReference type="EMBL" id="MU825403">
    <property type="protein sequence ID" value="KAJ7392050.1"/>
    <property type="molecule type" value="Genomic_DNA"/>
</dbReference>
<gene>
    <name evidence="2" type="primary">RAB3GAP1_3</name>
    <name evidence="2" type="ORF">OS493_014993</name>
</gene>
<dbReference type="Proteomes" id="UP001163046">
    <property type="component" value="Unassembled WGS sequence"/>
</dbReference>
<reference evidence="2" key="1">
    <citation type="submission" date="2023-01" db="EMBL/GenBank/DDBJ databases">
        <title>Genome assembly of the deep-sea coral Lophelia pertusa.</title>
        <authorList>
            <person name="Herrera S."/>
            <person name="Cordes E."/>
        </authorList>
    </citation>
    <scope>NUCLEOTIDE SEQUENCE</scope>
    <source>
        <strain evidence="2">USNM1676648</strain>
        <tissue evidence="2">Polyp</tissue>
    </source>
</reference>
<protein>
    <submittedName>
        <fullName evidence="2">Rab3 GTPase-activating protein catalytic subunit</fullName>
    </submittedName>
</protein>
<evidence type="ECO:0000313" key="2">
    <source>
        <dbReference type="EMBL" id="KAJ7392050.1"/>
    </source>
</evidence>
<feature type="region of interest" description="Disordered" evidence="1">
    <location>
        <begin position="83"/>
        <end position="121"/>
    </location>
</feature>
<proteinExistence type="predicted"/>
<keyword evidence="3" id="KW-1185">Reference proteome</keyword>
<dbReference type="OrthoDB" id="17346at2759"/>